<keyword evidence="3" id="KW-1185">Reference proteome</keyword>
<dbReference type="HOGENOM" id="CLU_2438827_0_0_5"/>
<feature type="compositionally biased region" description="Basic and acidic residues" evidence="1">
    <location>
        <begin position="25"/>
        <end position="36"/>
    </location>
</feature>
<evidence type="ECO:0000313" key="3">
    <source>
        <dbReference type="Proteomes" id="UP000033220"/>
    </source>
</evidence>
<evidence type="ECO:0000256" key="1">
    <source>
        <dbReference type="SAM" id="MobiDB-lite"/>
    </source>
</evidence>
<reference evidence="2 3" key="1">
    <citation type="submission" date="2012-02" db="EMBL/GenBank/DDBJ databases">
        <title>Shotgun genome sequence of Phaeospirillum photometricum DSM 122.</title>
        <authorList>
            <person name="Duquesne K."/>
            <person name="Sturgis J."/>
        </authorList>
    </citation>
    <scope>NUCLEOTIDE SEQUENCE [LARGE SCALE GENOMIC DNA]</scope>
    <source>
        <strain evidence="3">DSM122</strain>
    </source>
</reference>
<dbReference type="EMBL" id="HE663493">
    <property type="protein sequence ID" value="CCG07528.1"/>
    <property type="molecule type" value="Genomic_DNA"/>
</dbReference>
<feature type="region of interest" description="Disordered" evidence="1">
    <location>
        <begin position="1"/>
        <end position="90"/>
    </location>
</feature>
<sequence>MHGNGGAVAVKDALDAGEMAGVEPPADHHAQRRQAEFDAIGSEGQGPAHLPVKPLKGTLLNGKTDTRTHNTSPAGIEGSGEAAPPQPYSS</sequence>
<evidence type="ECO:0000313" key="2">
    <source>
        <dbReference type="EMBL" id="CCG07528.1"/>
    </source>
</evidence>
<proteinExistence type="predicted"/>
<dbReference type="AlphaFoldDB" id="H6SRJ9"/>
<dbReference type="Proteomes" id="UP000033220">
    <property type="component" value="Chromosome DSM 122"/>
</dbReference>
<accession>H6SRJ9</accession>
<name>H6SRJ9_PARPM</name>
<organism evidence="2 3">
    <name type="scientific">Pararhodospirillum photometricum DSM 122</name>
    <dbReference type="NCBI Taxonomy" id="1150469"/>
    <lineage>
        <taxon>Bacteria</taxon>
        <taxon>Pseudomonadati</taxon>
        <taxon>Pseudomonadota</taxon>
        <taxon>Alphaproteobacteria</taxon>
        <taxon>Rhodospirillales</taxon>
        <taxon>Rhodospirillaceae</taxon>
        <taxon>Pararhodospirillum</taxon>
    </lineage>
</organism>
<protein>
    <submittedName>
        <fullName evidence="2">Uncharacterized protein</fullName>
    </submittedName>
</protein>
<dbReference type="KEGG" id="rpm:RSPPHO_00902"/>
<gene>
    <name evidence="2" type="ORF">RSPPHO_00902</name>
</gene>